<evidence type="ECO:0000259" key="17">
    <source>
        <dbReference type="Pfam" id="PF01243"/>
    </source>
</evidence>
<reference evidence="19" key="2">
    <citation type="submission" date="2025-08" db="UniProtKB">
        <authorList>
            <consortium name="Ensembl"/>
        </authorList>
    </citation>
    <scope>IDENTIFICATION</scope>
</reference>
<feature type="domain" description="Pyridoxamine 5'-phosphate oxidase N-terminal" evidence="17">
    <location>
        <begin position="83"/>
        <end position="199"/>
    </location>
</feature>
<evidence type="ECO:0000256" key="7">
    <source>
        <dbReference type="ARBA" id="ARBA00012801"/>
    </source>
</evidence>
<evidence type="ECO:0000256" key="12">
    <source>
        <dbReference type="ARBA" id="ARBA00050530"/>
    </source>
</evidence>
<sequence>MTTRRVGAGSVLLGVVTWSWLRAAQTDLLGRRVCTAVMDLGPMRKSYLKDHEALEEAHLTSLDPIQQFSAWFEEASRCPEVYEANAMCLASCTRDGKPSARMLLLKGFDQNGFRFFTNFESRKGKELDSNPFASLVFYWAPLNRQVRVEGQVKRLPEEEAELYFHSRPKSSQIGAVVSRQSSVIPDREYLRKKNEELRGLYQEENVPKPKYWGGYVLYPEVIEFWQGQTNRLHDRIVFRRLQPGEPAPGPMTHLGANDWLYERLSP</sequence>
<dbReference type="PANTHER" id="PTHR10851">
    <property type="entry name" value="PYRIDOXINE-5-PHOSPHATE OXIDASE"/>
    <property type="match status" value="1"/>
</dbReference>
<evidence type="ECO:0000256" key="9">
    <source>
        <dbReference type="ARBA" id="ARBA00022643"/>
    </source>
</evidence>
<evidence type="ECO:0000256" key="14">
    <source>
        <dbReference type="ARBA" id="ARBA00073441"/>
    </source>
</evidence>
<evidence type="ECO:0000256" key="6">
    <source>
        <dbReference type="ARBA" id="ARBA00011738"/>
    </source>
</evidence>
<keyword evidence="10" id="KW-0560">Oxidoreductase</keyword>
<dbReference type="Gene3D" id="2.30.110.10">
    <property type="entry name" value="Electron Transport, Fmn-binding Protein, Chain A"/>
    <property type="match status" value="1"/>
</dbReference>
<feature type="signal peptide" evidence="16">
    <location>
        <begin position="1"/>
        <end position="26"/>
    </location>
</feature>
<dbReference type="GO" id="GO:0008615">
    <property type="term" value="P:pyridoxine biosynthetic process"/>
    <property type="evidence" value="ECO:0007669"/>
    <property type="project" value="UniProtKB-KW"/>
</dbReference>
<dbReference type="STRING" id="29139.ENSVURP00010009542"/>
<comment type="catalytic activity">
    <reaction evidence="13">
        <text>pyridoxine 5'-phosphate + O2 = pyridoxal 5'-phosphate + H2O2</text>
        <dbReference type="Rhea" id="RHEA:15149"/>
        <dbReference type="ChEBI" id="CHEBI:15379"/>
        <dbReference type="ChEBI" id="CHEBI:16240"/>
        <dbReference type="ChEBI" id="CHEBI:58589"/>
        <dbReference type="ChEBI" id="CHEBI:597326"/>
        <dbReference type="EC" id="1.4.3.5"/>
    </reaction>
    <physiologicalReaction direction="left-to-right" evidence="13">
        <dbReference type="Rhea" id="RHEA:15150"/>
    </physiologicalReaction>
</comment>
<dbReference type="GO" id="GO:0030170">
    <property type="term" value="F:pyridoxal phosphate binding"/>
    <property type="evidence" value="ECO:0007669"/>
    <property type="project" value="Ensembl"/>
</dbReference>
<dbReference type="InterPro" id="IPR000659">
    <property type="entry name" value="Pyridox_Oxase"/>
</dbReference>
<dbReference type="HAMAP" id="MF_01629">
    <property type="entry name" value="PdxH"/>
    <property type="match status" value="1"/>
</dbReference>
<evidence type="ECO:0000256" key="3">
    <source>
        <dbReference type="ARBA" id="ARBA00004738"/>
    </source>
</evidence>
<comment type="function">
    <text evidence="2">Catalyzes the oxidation of either pyridoxine 5'-phosphate (PNP) or pyridoxamine 5'-phosphate (PMP) into pyridoxal 5'-phosphate (PLP).</text>
</comment>
<dbReference type="Pfam" id="PF10590">
    <property type="entry name" value="PNP_phzG_C"/>
    <property type="match status" value="1"/>
</dbReference>
<dbReference type="UniPathway" id="UPA01068">
    <property type="reaction ID" value="UER00304"/>
</dbReference>
<accession>A0A4X2KK18</accession>
<dbReference type="NCBIfam" id="TIGR00558">
    <property type="entry name" value="pdxH"/>
    <property type="match status" value="1"/>
</dbReference>
<comment type="catalytic activity">
    <reaction evidence="12">
        <text>pyridoxamine 5'-phosphate + O2 + H2O = pyridoxal 5'-phosphate + H2O2 + NH4(+)</text>
        <dbReference type="Rhea" id="RHEA:15817"/>
        <dbReference type="ChEBI" id="CHEBI:15377"/>
        <dbReference type="ChEBI" id="CHEBI:15379"/>
        <dbReference type="ChEBI" id="CHEBI:16240"/>
        <dbReference type="ChEBI" id="CHEBI:28938"/>
        <dbReference type="ChEBI" id="CHEBI:58451"/>
        <dbReference type="ChEBI" id="CHEBI:597326"/>
        <dbReference type="EC" id="1.4.3.5"/>
    </reaction>
    <physiologicalReaction direction="left-to-right" evidence="12">
        <dbReference type="Rhea" id="RHEA:15818"/>
    </physiologicalReaction>
</comment>
<keyword evidence="16" id="KW-0732">Signal</keyword>
<dbReference type="PANTHER" id="PTHR10851:SF0">
    <property type="entry name" value="PYRIDOXINE-5'-PHOSPHATE OXIDASE"/>
    <property type="match status" value="1"/>
</dbReference>
<dbReference type="GO" id="GO:0005829">
    <property type="term" value="C:cytosol"/>
    <property type="evidence" value="ECO:0007669"/>
    <property type="project" value="Ensembl"/>
</dbReference>
<comment type="pathway">
    <text evidence="4">Cofactor metabolism; pyridoxal 5'-phosphate salvage; pyridoxal 5'-phosphate from pyridoxine 5'-phosphate: step 1/1.</text>
</comment>
<evidence type="ECO:0000256" key="2">
    <source>
        <dbReference type="ARBA" id="ARBA00003691"/>
    </source>
</evidence>
<name>A0A4X2KK18_VOMUR</name>
<dbReference type="NCBIfam" id="NF004231">
    <property type="entry name" value="PRK05679.1"/>
    <property type="match status" value="1"/>
</dbReference>
<comment type="subunit">
    <text evidence="6">Homodimer.</text>
</comment>
<dbReference type="InterPro" id="IPR019740">
    <property type="entry name" value="Pyridox_Oxase_CS"/>
</dbReference>
<evidence type="ECO:0000256" key="8">
    <source>
        <dbReference type="ARBA" id="ARBA00022630"/>
    </source>
</evidence>
<evidence type="ECO:0000256" key="16">
    <source>
        <dbReference type="SAM" id="SignalP"/>
    </source>
</evidence>
<reference evidence="19" key="3">
    <citation type="submission" date="2025-09" db="UniProtKB">
        <authorList>
            <consortium name="Ensembl"/>
        </authorList>
    </citation>
    <scope>IDENTIFICATION</scope>
</reference>
<dbReference type="FunFam" id="2.30.110.10:FF:000020">
    <property type="entry name" value="PNPO isoform 11"/>
    <property type="match status" value="1"/>
</dbReference>
<dbReference type="PROSITE" id="PS01064">
    <property type="entry name" value="PYRIDOX_OXIDASE"/>
    <property type="match status" value="1"/>
</dbReference>
<dbReference type="GO" id="GO:0042803">
    <property type="term" value="F:protein homodimerization activity"/>
    <property type="evidence" value="ECO:0007669"/>
    <property type="project" value="Ensembl"/>
</dbReference>
<dbReference type="GO" id="GO:0042818">
    <property type="term" value="P:pyridoxamine metabolic process"/>
    <property type="evidence" value="ECO:0007669"/>
    <property type="project" value="Ensembl"/>
</dbReference>
<dbReference type="Proteomes" id="UP000314987">
    <property type="component" value="Unassembled WGS sequence"/>
</dbReference>
<dbReference type="OrthoDB" id="303614at2759"/>
<evidence type="ECO:0000256" key="5">
    <source>
        <dbReference type="ARBA" id="ARBA00007301"/>
    </source>
</evidence>
<dbReference type="GO" id="GO:0010181">
    <property type="term" value="F:FMN binding"/>
    <property type="evidence" value="ECO:0007669"/>
    <property type="project" value="Ensembl"/>
</dbReference>
<dbReference type="GO" id="GO:0004733">
    <property type="term" value="F:pyridoxamine phosphate oxidase activity"/>
    <property type="evidence" value="ECO:0007669"/>
    <property type="project" value="UniProtKB-EC"/>
</dbReference>
<dbReference type="CTD" id="55163"/>
<keyword evidence="8" id="KW-0285">Flavoprotein</keyword>
<evidence type="ECO:0000256" key="15">
    <source>
        <dbReference type="ARBA" id="ARBA00077914"/>
    </source>
</evidence>
<dbReference type="GeneTree" id="ENSGT00390000011219"/>
<evidence type="ECO:0000256" key="1">
    <source>
        <dbReference type="ARBA" id="ARBA00001917"/>
    </source>
</evidence>
<dbReference type="Ensembl" id="ENSVURT00010010825.1">
    <property type="protein sequence ID" value="ENSVURP00010009542.1"/>
    <property type="gene ID" value="ENSVURG00010007376.1"/>
</dbReference>
<dbReference type="GeneID" id="114050742"/>
<comment type="similarity">
    <text evidence="5">Belongs to the pyridoxamine 5'-phosphate oxidase family.</text>
</comment>
<reference evidence="20" key="1">
    <citation type="submission" date="2018-12" db="EMBL/GenBank/DDBJ databases">
        <authorList>
            <person name="Yazar S."/>
        </authorList>
    </citation>
    <scope>NUCLEOTIDE SEQUENCE [LARGE SCALE GENOMIC DNA]</scope>
</reference>
<dbReference type="EC" id="1.4.3.5" evidence="7"/>
<protein>
    <recommendedName>
        <fullName evidence="14">Pyridoxine-5'-phosphate oxidase</fullName>
        <ecNumber evidence="7">1.4.3.5</ecNumber>
    </recommendedName>
    <alternativeName>
        <fullName evidence="15">Pyridoxamine-phosphate oxidase</fullName>
    </alternativeName>
</protein>
<dbReference type="Pfam" id="PF01243">
    <property type="entry name" value="PNPOx_N"/>
    <property type="match status" value="1"/>
</dbReference>
<dbReference type="SUPFAM" id="SSF50475">
    <property type="entry name" value="FMN-binding split barrel"/>
    <property type="match status" value="1"/>
</dbReference>
<evidence type="ECO:0000256" key="10">
    <source>
        <dbReference type="ARBA" id="ARBA00023002"/>
    </source>
</evidence>
<dbReference type="InterPro" id="IPR019576">
    <property type="entry name" value="Pyridoxamine_oxidase_dimer_C"/>
</dbReference>
<evidence type="ECO:0000256" key="13">
    <source>
        <dbReference type="ARBA" id="ARBA00052947"/>
    </source>
</evidence>
<gene>
    <name evidence="19" type="primary">PNPO</name>
</gene>
<evidence type="ECO:0000313" key="20">
    <source>
        <dbReference type="Proteomes" id="UP000314987"/>
    </source>
</evidence>
<dbReference type="OMA" id="AYFRTRP"/>
<evidence type="ECO:0000259" key="18">
    <source>
        <dbReference type="Pfam" id="PF10590"/>
    </source>
</evidence>
<evidence type="ECO:0000256" key="4">
    <source>
        <dbReference type="ARBA" id="ARBA00005037"/>
    </source>
</evidence>
<keyword evidence="9" id="KW-0288">FMN</keyword>
<keyword evidence="20" id="KW-1185">Reference proteome</keyword>
<dbReference type="InterPro" id="IPR011576">
    <property type="entry name" value="Pyridox_Oxase_N"/>
</dbReference>
<proteinExistence type="inferred from homology"/>
<feature type="domain" description="Pyridoxine 5'-phosphate oxidase dimerisation C-terminal" evidence="18">
    <location>
        <begin position="212"/>
        <end position="266"/>
    </location>
</feature>
<evidence type="ECO:0000313" key="19">
    <source>
        <dbReference type="Ensembl" id="ENSVURP00010009542.1"/>
    </source>
</evidence>
<keyword evidence="11" id="KW-0664">Pyridoxine biosynthesis</keyword>
<dbReference type="RefSeq" id="XP_027728404.1">
    <property type="nucleotide sequence ID" value="XM_027872603.1"/>
</dbReference>
<comment type="pathway">
    <text evidence="3">Cofactor metabolism; pyridoxal 5'-phosphate salvage; pyridoxal 5'-phosphate from pyridoxamine 5'-phosphate: step 1/1.</text>
</comment>
<dbReference type="AlphaFoldDB" id="A0A4X2KK18"/>
<dbReference type="InterPro" id="IPR012349">
    <property type="entry name" value="Split_barrel_FMN-bd"/>
</dbReference>
<comment type="cofactor">
    <cofactor evidence="1">
        <name>FMN</name>
        <dbReference type="ChEBI" id="CHEBI:58210"/>
    </cofactor>
</comment>
<evidence type="ECO:0000256" key="11">
    <source>
        <dbReference type="ARBA" id="ARBA00023096"/>
    </source>
</evidence>
<feature type="chain" id="PRO_5021449507" description="Pyridoxine-5'-phosphate oxidase" evidence="16">
    <location>
        <begin position="27"/>
        <end position="266"/>
    </location>
</feature>
<organism evidence="19 20">
    <name type="scientific">Vombatus ursinus</name>
    <name type="common">Common wombat</name>
    <dbReference type="NCBI Taxonomy" id="29139"/>
    <lineage>
        <taxon>Eukaryota</taxon>
        <taxon>Metazoa</taxon>
        <taxon>Chordata</taxon>
        <taxon>Craniata</taxon>
        <taxon>Vertebrata</taxon>
        <taxon>Euteleostomi</taxon>
        <taxon>Mammalia</taxon>
        <taxon>Metatheria</taxon>
        <taxon>Diprotodontia</taxon>
        <taxon>Vombatidae</taxon>
        <taxon>Vombatus</taxon>
    </lineage>
</organism>